<keyword evidence="8 10" id="KW-0482">Metalloprotease</keyword>
<keyword evidence="1" id="KW-1003">Cell membrane</keyword>
<name>M0MLV7_9EURY</name>
<reference evidence="13 14" key="1">
    <citation type="journal article" date="2014" name="PLoS Genet.">
        <title>Phylogenetically driven sequencing of extremely halophilic archaea reveals strategies for static and dynamic osmo-response.</title>
        <authorList>
            <person name="Becker E.A."/>
            <person name="Seitzer P.M."/>
            <person name="Tritt A."/>
            <person name="Larsen D."/>
            <person name="Krusor M."/>
            <person name="Yao A.I."/>
            <person name="Wu D."/>
            <person name="Madern D."/>
            <person name="Eisen J.A."/>
            <person name="Darling A.E."/>
            <person name="Facciotti M.T."/>
        </authorList>
    </citation>
    <scope>NUCLEOTIDE SEQUENCE [LARGE SCALE GENOMIC DNA]</scope>
    <source>
        <strain evidence="13 14">DSM 5350</strain>
    </source>
</reference>
<evidence type="ECO:0000313" key="14">
    <source>
        <dbReference type="Proteomes" id="UP000011669"/>
    </source>
</evidence>
<dbReference type="EMBL" id="AOMD01000018">
    <property type="protein sequence ID" value="EMA45425.1"/>
    <property type="molecule type" value="Genomic_DNA"/>
</dbReference>
<keyword evidence="6 10" id="KW-0862">Zinc</keyword>
<evidence type="ECO:0000256" key="6">
    <source>
        <dbReference type="ARBA" id="ARBA00022833"/>
    </source>
</evidence>
<organism evidence="13 14">
    <name type="scientific">Halococcus saccharolyticus DSM 5350</name>
    <dbReference type="NCBI Taxonomy" id="1227455"/>
    <lineage>
        <taxon>Archaea</taxon>
        <taxon>Methanobacteriati</taxon>
        <taxon>Methanobacteriota</taxon>
        <taxon>Stenosarchaea group</taxon>
        <taxon>Halobacteria</taxon>
        <taxon>Halobacteriales</taxon>
        <taxon>Halococcaceae</taxon>
        <taxon>Halococcus</taxon>
    </lineage>
</organism>
<keyword evidence="7 11" id="KW-1133">Transmembrane helix</keyword>
<protein>
    <submittedName>
        <fullName evidence="13">Heat shock protein HtpX</fullName>
    </submittedName>
</protein>
<dbReference type="InterPro" id="IPR001915">
    <property type="entry name" value="Peptidase_M48"/>
</dbReference>
<gene>
    <name evidence="13" type="ORF">C449_07370</name>
</gene>
<evidence type="ECO:0000256" key="3">
    <source>
        <dbReference type="ARBA" id="ARBA00022692"/>
    </source>
</evidence>
<dbReference type="GO" id="GO:0006508">
    <property type="term" value="P:proteolysis"/>
    <property type="evidence" value="ECO:0007669"/>
    <property type="project" value="UniProtKB-KW"/>
</dbReference>
<accession>M0MLV7</accession>
<evidence type="ECO:0000256" key="1">
    <source>
        <dbReference type="ARBA" id="ARBA00022475"/>
    </source>
</evidence>
<evidence type="ECO:0000256" key="9">
    <source>
        <dbReference type="ARBA" id="ARBA00023136"/>
    </source>
</evidence>
<dbReference type="PANTHER" id="PTHR43221:SF2">
    <property type="entry name" value="PROTEASE HTPX HOMOLOG"/>
    <property type="match status" value="1"/>
</dbReference>
<evidence type="ECO:0000256" key="11">
    <source>
        <dbReference type="SAM" id="Phobius"/>
    </source>
</evidence>
<dbReference type="InParanoid" id="M0MLV7"/>
<comment type="similarity">
    <text evidence="10">Belongs to the peptidase M48 family.</text>
</comment>
<dbReference type="Pfam" id="PF01435">
    <property type="entry name" value="Peptidase_M48"/>
    <property type="match status" value="1"/>
</dbReference>
<evidence type="ECO:0000313" key="13">
    <source>
        <dbReference type="EMBL" id="EMA45425.1"/>
    </source>
</evidence>
<keyword evidence="3 11" id="KW-0812">Transmembrane</keyword>
<proteinExistence type="inferred from homology"/>
<evidence type="ECO:0000256" key="8">
    <source>
        <dbReference type="ARBA" id="ARBA00023049"/>
    </source>
</evidence>
<dbReference type="OrthoDB" id="28389at2157"/>
<keyword evidence="13" id="KW-0346">Stress response</keyword>
<dbReference type="PATRIC" id="fig|1227455.4.peg.1505"/>
<feature type="domain" description="Peptidase M48" evidence="12">
    <location>
        <begin position="136"/>
        <end position="380"/>
    </location>
</feature>
<feature type="transmembrane region" description="Helical" evidence="11">
    <location>
        <begin position="249"/>
        <end position="269"/>
    </location>
</feature>
<keyword evidence="4" id="KW-0479">Metal-binding</keyword>
<keyword evidence="5 10" id="KW-0378">Hydrolase</keyword>
<sequence>MIVADREAGGVDGHVGWTASSYKAGPVCGFRNDGCIPSADDHPTMEWTNDWMLHVRMVVAVGSLAVVAAALAGVLFVAFSWLAALAARNGYLPGGLTGVAGAGATIVLVVAIVVIEGRYGDSLVLRSVDAREPSPEEFPDLHRLVNRVARQADLPVPTVLVAETTAPRAFTTGCTRNGATLVVSTGLLDVLDGDELSAVVAHELAHVKNRDVAVMMAMSLPLVVAQTLMDWASSGWEDPNHESSSVGGIVGAVIFAVAGLFWVVGRVMFRLLSRYRELAADRGAVAITGSPAALASALSTLDEAATEIPTTDARTSASIAAFSIVPPEPVEAESREPLMLGPEGDRAPYLYRETQPLREIAARILRTHPDTDDRIARLQSLQRSL</sequence>
<comment type="caution">
    <text evidence="13">The sequence shown here is derived from an EMBL/GenBank/DDBJ whole genome shotgun (WGS) entry which is preliminary data.</text>
</comment>
<dbReference type="PANTHER" id="PTHR43221">
    <property type="entry name" value="PROTEASE HTPX"/>
    <property type="match status" value="1"/>
</dbReference>
<dbReference type="GO" id="GO:0046872">
    <property type="term" value="F:metal ion binding"/>
    <property type="evidence" value="ECO:0007669"/>
    <property type="project" value="UniProtKB-KW"/>
</dbReference>
<dbReference type="InterPro" id="IPR050083">
    <property type="entry name" value="HtpX_protease"/>
</dbReference>
<dbReference type="GO" id="GO:0004222">
    <property type="term" value="F:metalloendopeptidase activity"/>
    <property type="evidence" value="ECO:0007669"/>
    <property type="project" value="InterPro"/>
</dbReference>
<evidence type="ECO:0000256" key="5">
    <source>
        <dbReference type="ARBA" id="ARBA00022801"/>
    </source>
</evidence>
<keyword evidence="2 10" id="KW-0645">Protease</keyword>
<dbReference type="STRING" id="1227455.C449_07370"/>
<feature type="transmembrane region" description="Helical" evidence="11">
    <location>
        <begin position="58"/>
        <end position="83"/>
    </location>
</feature>
<feature type="transmembrane region" description="Helical" evidence="11">
    <location>
        <begin position="95"/>
        <end position="115"/>
    </location>
</feature>
<dbReference type="AlphaFoldDB" id="M0MLV7"/>
<evidence type="ECO:0000256" key="7">
    <source>
        <dbReference type="ARBA" id="ARBA00022989"/>
    </source>
</evidence>
<evidence type="ECO:0000259" key="12">
    <source>
        <dbReference type="Pfam" id="PF01435"/>
    </source>
</evidence>
<keyword evidence="9 11" id="KW-0472">Membrane</keyword>
<evidence type="ECO:0000256" key="10">
    <source>
        <dbReference type="RuleBase" id="RU003983"/>
    </source>
</evidence>
<comment type="cofactor">
    <cofactor evidence="10">
        <name>Zn(2+)</name>
        <dbReference type="ChEBI" id="CHEBI:29105"/>
    </cofactor>
    <text evidence="10">Binds 1 zinc ion per subunit.</text>
</comment>
<dbReference type="Gene3D" id="3.30.2010.10">
    <property type="entry name" value="Metalloproteases ('zincins'), catalytic domain"/>
    <property type="match status" value="1"/>
</dbReference>
<evidence type="ECO:0000256" key="4">
    <source>
        <dbReference type="ARBA" id="ARBA00022723"/>
    </source>
</evidence>
<evidence type="ECO:0000256" key="2">
    <source>
        <dbReference type="ARBA" id="ARBA00022670"/>
    </source>
</evidence>
<dbReference type="CDD" id="cd07327">
    <property type="entry name" value="M48B_HtpX_like"/>
    <property type="match status" value="1"/>
</dbReference>
<keyword evidence="14" id="KW-1185">Reference proteome</keyword>
<feature type="transmembrane region" description="Helical" evidence="11">
    <location>
        <begin position="212"/>
        <end position="229"/>
    </location>
</feature>
<dbReference type="Proteomes" id="UP000011669">
    <property type="component" value="Unassembled WGS sequence"/>
</dbReference>